<comment type="caution">
    <text evidence="1">The sequence shown here is derived from an EMBL/GenBank/DDBJ whole genome shotgun (WGS) entry which is preliminary data.</text>
</comment>
<keyword evidence="2" id="KW-1185">Reference proteome</keyword>
<sequence length="84" mass="10086">MNRLIIVYFLFILSACGNGTVDVTINDPESREMYLYYLERSGMKYEVKEQKFFINESPKDISEKMRPYYEWEKKKLRSQGVVVE</sequence>
<dbReference type="Proteomes" id="UP000275012">
    <property type="component" value="Unassembled WGS sequence"/>
</dbReference>
<dbReference type="AlphaFoldDB" id="A0A3M2HEG1"/>
<accession>A0A3M2HEG1</accession>
<dbReference type="PROSITE" id="PS51257">
    <property type="entry name" value="PROKAR_LIPOPROTEIN"/>
    <property type="match status" value="1"/>
</dbReference>
<proteinExistence type="predicted"/>
<name>A0A3M2HEG1_9GAMM</name>
<dbReference type="EMBL" id="RFLY01000021">
    <property type="protein sequence ID" value="RMH88126.1"/>
    <property type="molecule type" value="Genomic_DNA"/>
</dbReference>
<evidence type="ECO:0000313" key="1">
    <source>
        <dbReference type="EMBL" id="RMH88126.1"/>
    </source>
</evidence>
<gene>
    <name evidence="1" type="ORF">EBB59_12190</name>
</gene>
<organism evidence="1 2">
    <name type="scientific">Solilutibacter pythonis</name>
    <dbReference type="NCBI Taxonomy" id="2483112"/>
    <lineage>
        <taxon>Bacteria</taxon>
        <taxon>Pseudomonadati</taxon>
        <taxon>Pseudomonadota</taxon>
        <taxon>Gammaproteobacteria</taxon>
        <taxon>Lysobacterales</taxon>
        <taxon>Lysobacteraceae</taxon>
        <taxon>Solilutibacter</taxon>
    </lineage>
</organism>
<evidence type="ECO:0000313" key="2">
    <source>
        <dbReference type="Proteomes" id="UP000275012"/>
    </source>
</evidence>
<protein>
    <submittedName>
        <fullName evidence="1">Uncharacterized protein</fullName>
    </submittedName>
</protein>
<reference evidence="1 2" key="1">
    <citation type="submission" date="2018-10" db="EMBL/GenBank/DDBJ databases">
        <title>Proposal of Lysobacter pythonis sp. nov. isolated from royal pythons (Python regius).</title>
        <authorList>
            <person name="Hans-Juergen B."/>
            <person name="Huptas C."/>
            <person name="Sandra B."/>
            <person name="Igor L."/>
            <person name="Joachim S."/>
            <person name="Siegfried S."/>
            <person name="Mareike W."/>
            <person name="Peter K."/>
        </authorList>
    </citation>
    <scope>NUCLEOTIDE SEQUENCE [LARGE SCALE GENOMIC DNA]</scope>
    <source>
        <strain evidence="1 2">4284/11</strain>
    </source>
</reference>